<feature type="region of interest" description="Disordered" evidence="6">
    <location>
        <begin position="210"/>
        <end position="235"/>
    </location>
</feature>
<feature type="coiled-coil region" evidence="5">
    <location>
        <begin position="1"/>
        <end position="28"/>
    </location>
</feature>
<dbReference type="NCBIfam" id="TIGR02890">
    <property type="entry name" value="bacill_yteA"/>
    <property type="match status" value="1"/>
</dbReference>
<dbReference type="InterPro" id="IPR000962">
    <property type="entry name" value="Znf_DskA_TraR"/>
</dbReference>
<dbReference type="Gene3D" id="1.20.120.910">
    <property type="entry name" value="DksA, coiled-coil domain"/>
    <property type="match status" value="1"/>
</dbReference>
<comment type="caution">
    <text evidence="8">The sequence shown here is derived from an EMBL/GenBank/DDBJ whole genome shotgun (WGS) entry which is preliminary data.</text>
</comment>
<evidence type="ECO:0000256" key="3">
    <source>
        <dbReference type="ARBA" id="ARBA00022833"/>
    </source>
</evidence>
<keyword evidence="1" id="KW-0479">Metal-binding</keyword>
<dbReference type="InterPro" id="IPR014240">
    <property type="entry name" value="YteA"/>
</dbReference>
<feature type="zinc finger region" description="dksA C4-type" evidence="4">
    <location>
        <begin position="94"/>
        <end position="118"/>
    </location>
</feature>
<dbReference type="Proteomes" id="UP000625210">
    <property type="component" value="Unassembled WGS sequence"/>
</dbReference>
<organism evidence="8 9">
    <name type="scientific">Marinithermofilum abyssi</name>
    <dbReference type="NCBI Taxonomy" id="1571185"/>
    <lineage>
        <taxon>Bacteria</taxon>
        <taxon>Bacillati</taxon>
        <taxon>Bacillota</taxon>
        <taxon>Bacilli</taxon>
        <taxon>Bacillales</taxon>
        <taxon>Thermoactinomycetaceae</taxon>
        <taxon>Marinithermofilum</taxon>
    </lineage>
</organism>
<sequence length="235" mass="27194">MVLSQEQQQQLRQQLMEEKKRLEERLADNHHYGMGDGMNNSIGELSGYDNHPADIGTELFERGKDLALNEEDEHRLEEIEMALLQMEAGRYGTCVVCGKEIPYERLEAVPETSLCIEHQTEKEVSHRRPVEEKVLRPPYGRHFNDGTKQSAYDGEDAWQEVEQYGTSNPPDFFREGKNYNELVIDNDERRGYVDDFEGFAITDARGDTEEITDITHNDAYRRADEKERAESESSE</sequence>
<dbReference type="RefSeq" id="WP_188648280.1">
    <property type="nucleotide sequence ID" value="NZ_BMHQ01000009.1"/>
</dbReference>
<keyword evidence="3" id="KW-0862">Zinc</keyword>
<dbReference type="PANTHER" id="PTHR33823:SF4">
    <property type="entry name" value="GENERAL STRESS PROTEIN 16O"/>
    <property type="match status" value="1"/>
</dbReference>
<keyword evidence="9" id="KW-1185">Reference proteome</keyword>
<dbReference type="SUPFAM" id="SSF57716">
    <property type="entry name" value="Glucocorticoid receptor-like (DNA-binding domain)"/>
    <property type="match status" value="1"/>
</dbReference>
<evidence type="ECO:0000313" key="9">
    <source>
        <dbReference type="Proteomes" id="UP000625210"/>
    </source>
</evidence>
<dbReference type="GO" id="GO:0008270">
    <property type="term" value="F:zinc ion binding"/>
    <property type="evidence" value="ECO:0007669"/>
    <property type="project" value="UniProtKB-KW"/>
</dbReference>
<evidence type="ECO:0000256" key="2">
    <source>
        <dbReference type="ARBA" id="ARBA00022771"/>
    </source>
</evidence>
<dbReference type="PANTHER" id="PTHR33823">
    <property type="entry name" value="RNA POLYMERASE-BINDING TRANSCRIPTION FACTOR DKSA-RELATED"/>
    <property type="match status" value="1"/>
</dbReference>
<name>A0A8J2VGY7_9BACL</name>
<protein>
    <recommendedName>
        <fullName evidence="7">Zinc finger DksA/TraR C4-type domain-containing protein</fullName>
    </recommendedName>
</protein>
<dbReference type="EMBL" id="BMHQ01000009">
    <property type="protein sequence ID" value="GGE22379.1"/>
    <property type="molecule type" value="Genomic_DNA"/>
</dbReference>
<dbReference type="PROSITE" id="PS51128">
    <property type="entry name" value="ZF_DKSA_2"/>
    <property type="match status" value="1"/>
</dbReference>
<dbReference type="Pfam" id="PF01258">
    <property type="entry name" value="zf-dskA_traR"/>
    <property type="match status" value="1"/>
</dbReference>
<dbReference type="SUPFAM" id="SSF109635">
    <property type="entry name" value="DnaK suppressor protein DksA, alpha-hairpin domain"/>
    <property type="match status" value="1"/>
</dbReference>
<keyword evidence="5" id="KW-0175">Coiled coil</keyword>
<keyword evidence="2" id="KW-0863">Zinc-finger</keyword>
<reference evidence="8" key="1">
    <citation type="journal article" date="2014" name="Int. J. Syst. Evol. Microbiol.">
        <title>Complete genome sequence of Corynebacterium casei LMG S-19264T (=DSM 44701T), isolated from a smear-ripened cheese.</title>
        <authorList>
            <consortium name="US DOE Joint Genome Institute (JGI-PGF)"/>
            <person name="Walter F."/>
            <person name="Albersmeier A."/>
            <person name="Kalinowski J."/>
            <person name="Ruckert C."/>
        </authorList>
    </citation>
    <scope>NUCLEOTIDE SEQUENCE</scope>
    <source>
        <strain evidence="8">CGMCC 1.15179</strain>
    </source>
</reference>
<accession>A0A8J2VGY7</accession>
<dbReference type="InterPro" id="IPR037187">
    <property type="entry name" value="DnaK_N"/>
</dbReference>
<gene>
    <name evidence="8" type="ORF">GCM10011571_25570</name>
</gene>
<proteinExistence type="predicted"/>
<dbReference type="AlphaFoldDB" id="A0A8J2VGY7"/>
<reference evidence="8" key="2">
    <citation type="submission" date="2020-09" db="EMBL/GenBank/DDBJ databases">
        <authorList>
            <person name="Sun Q."/>
            <person name="Zhou Y."/>
        </authorList>
    </citation>
    <scope>NUCLEOTIDE SEQUENCE</scope>
    <source>
        <strain evidence="8">CGMCC 1.15179</strain>
    </source>
</reference>
<evidence type="ECO:0000256" key="4">
    <source>
        <dbReference type="PROSITE-ProRule" id="PRU00510"/>
    </source>
</evidence>
<evidence type="ECO:0000313" key="8">
    <source>
        <dbReference type="EMBL" id="GGE22379.1"/>
    </source>
</evidence>
<evidence type="ECO:0000259" key="7">
    <source>
        <dbReference type="Pfam" id="PF01258"/>
    </source>
</evidence>
<feature type="domain" description="Zinc finger DksA/TraR C4-type" evidence="7">
    <location>
        <begin position="89"/>
        <end position="122"/>
    </location>
</feature>
<evidence type="ECO:0000256" key="5">
    <source>
        <dbReference type="SAM" id="Coils"/>
    </source>
</evidence>
<evidence type="ECO:0000256" key="6">
    <source>
        <dbReference type="SAM" id="MobiDB-lite"/>
    </source>
</evidence>
<evidence type="ECO:0000256" key="1">
    <source>
        <dbReference type="ARBA" id="ARBA00022723"/>
    </source>
</evidence>